<organism evidence="1 2">
    <name type="scientific">Streptomyces albus (strain ATCC 21838 / DSM 41398 / FERM P-419 / JCM 4703 / NBRC 107858)</name>
    <dbReference type="NCBI Taxonomy" id="1081613"/>
    <lineage>
        <taxon>Bacteria</taxon>
        <taxon>Bacillati</taxon>
        <taxon>Actinomycetota</taxon>
        <taxon>Actinomycetes</taxon>
        <taxon>Kitasatosporales</taxon>
        <taxon>Streptomycetaceae</taxon>
        <taxon>Streptomyces</taxon>
    </lineage>
</organism>
<sequence>MPAGLLGRVRVRNSGLLIRIRRTRRRLLRVLSAPWRLLSWPHGSVA</sequence>
<protein>
    <submittedName>
        <fullName evidence="1">Uncharacterized protein</fullName>
    </submittedName>
</protein>
<dbReference type="Proteomes" id="UP000031523">
    <property type="component" value="Chromosome"/>
</dbReference>
<evidence type="ECO:0000313" key="1">
    <source>
        <dbReference type="EMBL" id="AJE86979.1"/>
    </source>
</evidence>
<dbReference type="EMBL" id="CP010519">
    <property type="protein sequence ID" value="AJE86979.1"/>
    <property type="molecule type" value="Genomic_DNA"/>
</dbReference>
<keyword evidence="2" id="KW-1185">Reference proteome</keyword>
<reference evidence="1 2" key="1">
    <citation type="submission" date="2015-01" db="EMBL/GenBank/DDBJ databases">
        <title>Enhanced salinomycin production by adjusting the supply of polyketide extender units in Streptomyce albus DSM 41398.</title>
        <authorList>
            <person name="Lu C."/>
        </authorList>
    </citation>
    <scope>NUCLEOTIDE SEQUENCE [LARGE SCALE GENOMIC DNA]</scope>
    <source>
        <strain evidence="2">ATCC 21838 / DSM 41398 / FERM P-419 / JCM 4703 / NBRC 107858</strain>
    </source>
</reference>
<accession>A0A0B5EYW7</accession>
<name>A0A0B5EYW7_STRA4</name>
<gene>
    <name evidence="1" type="ORF">SLNWT_6603</name>
</gene>
<evidence type="ECO:0000313" key="2">
    <source>
        <dbReference type="Proteomes" id="UP000031523"/>
    </source>
</evidence>
<proteinExistence type="predicted"/>
<dbReference type="AlphaFoldDB" id="A0A0B5EYW7"/>
<dbReference type="KEGG" id="sals:SLNWT_6603"/>